<feature type="domain" description="ABC transporter substrate-binding protein PnrA-like" evidence="7">
    <location>
        <begin position="37"/>
        <end position="305"/>
    </location>
</feature>
<gene>
    <name evidence="8" type="ORF">UFOPK2967_00828</name>
    <name evidence="9" type="ORF">UFOPK3587_00857</name>
    <name evidence="10" type="ORF">UFOPK3984_00884</name>
    <name evidence="11" type="ORF">UFOPK4114_00888</name>
</gene>
<dbReference type="Pfam" id="PF02608">
    <property type="entry name" value="Bmp"/>
    <property type="match status" value="1"/>
</dbReference>
<dbReference type="EMBL" id="CAFAAC010000055">
    <property type="protein sequence ID" value="CAB4789499.1"/>
    <property type="molecule type" value="Genomic_DNA"/>
</dbReference>
<name>A0A6J6WZ97_9ZZZZ</name>
<sequence length="330" mass="34917">MKKIRGVLAIIAIFGITISSSSFASANQPELHIGVAYDTGGLGDHSLNDAVNSGFQSAKKRIGFSLESTVTIGSESDRQARVLSLVKKSCDLILVVGSQYASALKVLAAQFPDQKFAIINDETVGLRNVTSLVFAEDQGGYLAGVTAALLTQSSKIGIITNLSQSKDFDKGFALGAQAVKKGILINSKYTNDSTANVAKQMIADGVDMIFSTNPGSDVDVLNVVASANKDGKSVGLIGLEPEQYATLSPTTKRYLIASVVKRLDTAVVDLLSEMSIGNTLSDIVNPSLGISGRRYGIIDKGVEISLWSSKSIKLKKQINYFAKKAAKLST</sequence>
<dbReference type="EMBL" id="CAFBOP010000043">
    <property type="protein sequence ID" value="CAB4988752.1"/>
    <property type="molecule type" value="Genomic_DNA"/>
</dbReference>
<keyword evidence="4" id="KW-0732">Signal</keyword>
<dbReference type="EMBL" id="CAFBPP010000049">
    <property type="protein sequence ID" value="CAB5021843.1"/>
    <property type="molecule type" value="Genomic_DNA"/>
</dbReference>
<dbReference type="PANTHER" id="PTHR34296:SF2">
    <property type="entry name" value="ABC TRANSPORTER GUANOSINE-BINDING PROTEIN NUPN"/>
    <property type="match status" value="1"/>
</dbReference>
<keyword evidence="5" id="KW-0472">Membrane</keyword>
<evidence type="ECO:0000256" key="4">
    <source>
        <dbReference type="ARBA" id="ARBA00022729"/>
    </source>
</evidence>
<dbReference type="Gene3D" id="3.40.50.2300">
    <property type="match status" value="2"/>
</dbReference>
<dbReference type="InterPro" id="IPR028082">
    <property type="entry name" value="Peripla_BP_I"/>
</dbReference>
<organism evidence="8">
    <name type="scientific">freshwater metagenome</name>
    <dbReference type="NCBI Taxonomy" id="449393"/>
    <lineage>
        <taxon>unclassified sequences</taxon>
        <taxon>metagenomes</taxon>
        <taxon>ecological metagenomes</taxon>
    </lineage>
</organism>
<evidence type="ECO:0000256" key="2">
    <source>
        <dbReference type="ARBA" id="ARBA00008610"/>
    </source>
</evidence>
<evidence type="ECO:0000313" key="10">
    <source>
        <dbReference type="EMBL" id="CAB4988752.1"/>
    </source>
</evidence>
<proteinExistence type="inferred from homology"/>
<dbReference type="InterPro" id="IPR050957">
    <property type="entry name" value="BMP_lipoprotein"/>
</dbReference>
<evidence type="ECO:0000256" key="3">
    <source>
        <dbReference type="ARBA" id="ARBA00022475"/>
    </source>
</evidence>
<dbReference type="GO" id="GO:0005886">
    <property type="term" value="C:plasma membrane"/>
    <property type="evidence" value="ECO:0007669"/>
    <property type="project" value="UniProtKB-SubCell"/>
</dbReference>
<reference evidence="8" key="1">
    <citation type="submission" date="2020-05" db="EMBL/GenBank/DDBJ databases">
        <authorList>
            <person name="Chiriac C."/>
            <person name="Salcher M."/>
            <person name="Ghai R."/>
            <person name="Kavagutti S V."/>
        </authorList>
    </citation>
    <scope>NUCLEOTIDE SEQUENCE</scope>
</reference>
<evidence type="ECO:0000259" key="7">
    <source>
        <dbReference type="Pfam" id="PF02608"/>
    </source>
</evidence>
<evidence type="ECO:0000256" key="5">
    <source>
        <dbReference type="ARBA" id="ARBA00023136"/>
    </source>
</evidence>
<keyword evidence="3" id="KW-1003">Cell membrane</keyword>
<protein>
    <submittedName>
        <fullName evidence="8">Unannotated protein</fullName>
    </submittedName>
</protein>
<evidence type="ECO:0000313" key="9">
    <source>
        <dbReference type="EMBL" id="CAB4907158.1"/>
    </source>
</evidence>
<comment type="similarity">
    <text evidence="2">Belongs to the BMP lipoprotein family.</text>
</comment>
<evidence type="ECO:0000256" key="6">
    <source>
        <dbReference type="ARBA" id="ARBA00023288"/>
    </source>
</evidence>
<keyword evidence="6" id="KW-0449">Lipoprotein</keyword>
<dbReference type="InterPro" id="IPR003760">
    <property type="entry name" value="PnrA-like"/>
</dbReference>
<dbReference type="PANTHER" id="PTHR34296">
    <property type="entry name" value="TRANSCRIPTIONAL ACTIVATOR PROTEIN MED"/>
    <property type="match status" value="1"/>
</dbReference>
<accession>A0A6J6WZ97</accession>
<dbReference type="AlphaFoldDB" id="A0A6J6WZ97"/>
<evidence type="ECO:0000256" key="1">
    <source>
        <dbReference type="ARBA" id="ARBA00004193"/>
    </source>
</evidence>
<comment type="subcellular location">
    <subcellularLocation>
        <location evidence="1">Cell membrane</location>
        <topology evidence="1">Lipid-anchor</topology>
    </subcellularLocation>
</comment>
<evidence type="ECO:0000313" key="11">
    <source>
        <dbReference type="EMBL" id="CAB5021843.1"/>
    </source>
</evidence>
<dbReference type="SUPFAM" id="SSF53822">
    <property type="entry name" value="Periplasmic binding protein-like I"/>
    <property type="match status" value="1"/>
</dbReference>
<dbReference type="CDD" id="cd06354">
    <property type="entry name" value="PBP1_PrnA-like"/>
    <property type="match status" value="1"/>
</dbReference>
<dbReference type="EMBL" id="CAFBMN010000054">
    <property type="protein sequence ID" value="CAB4907158.1"/>
    <property type="molecule type" value="Genomic_DNA"/>
</dbReference>
<evidence type="ECO:0000313" key="8">
    <source>
        <dbReference type="EMBL" id="CAB4789499.1"/>
    </source>
</evidence>